<organism evidence="2 3">
    <name type="scientific">Trichomalopsis sarcophagae</name>
    <dbReference type="NCBI Taxonomy" id="543379"/>
    <lineage>
        <taxon>Eukaryota</taxon>
        <taxon>Metazoa</taxon>
        <taxon>Ecdysozoa</taxon>
        <taxon>Arthropoda</taxon>
        <taxon>Hexapoda</taxon>
        <taxon>Insecta</taxon>
        <taxon>Pterygota</taxon>
        <taxon>Neoptera</taxon>
        <taxon>Endopterygota</taxon>
        <taxon>Hymenoptera</taxon>
        <taxon>Apocrita</taxon>
        <taxon>Proctotrupomorpha</taxon>
        <taxon>Chalcidoidea</taxon>
        <taxon>Pteromalidae</taxon>
        <taxon>Pteromalinae</taxon>
        <taxon>Trichomalopsis</taxon>
    </lineage>
</organism>
<proteinExistence type="predicted"/>
<reference evidence="2 3" key="1">
    <citation type="journal article" date="2017" name="Curr. Biol.">
        <title>The Evolution of Venom by Co-option of Single-Copy Genes.</title>
        <authorList>
            <person name="Martinson E.O."/>
            <person name="Mrinalini"/>
            <person name="Kelkar Y.D."/>
            <person name="Chang C.H."/>
            <person name="Werren J.H."/>
        </authorList>
    </citation>
    <scope>NUCLEOTIDE SEQUENCE [LARGE SCALE GENOMIC DNA]</scope>
    <source>
        <strain evidence="2 3">Alberta</strain>
        <tissue evidence="2">Whole body</tissue>
    </source>
</reference>
<sequence>MPNHKETLTYEQVFKHRFKMTSQYVFILALFATLAVTFASNDLIIGDHVAGDRLLQLEHIEKDAAWWGEKGSITRTFEGDTFAKITMVRALDKHDNGHGATAEIIAGGVGHSYVTIKFVSERLRGIDFIVEIYGK</sequence>
<dbReference type="Proteomes" id="UP000215335">
    <property type="component" value="Unassembled WGS sequence"/>
</dbReference>
<dbReference type="EMBL" id="NNAY01001177">
    <property type="protein sequence ID" value="OXU24855.1"/>
    <property type="molecule type" value="Genomic_DNA"/>
</dbReference>
<dbReference type="PANTHER" id="PTHR37685:SF1">
    <property type="entry name" value="GEO11136P1-RELATED"/>
    <property type="match status" value="1"/>
</dbReference>
<name>A0A232F2D3_9HYME</name>
<evidence type="ECO:0000313" key="2">
    <source>
        <dbReference type="EMBL" id="OXU24855.1"/>
    </source>
</evidence>
<accession>A0A232F2D3</accession>
<dbReference type="PANTHER" id="PTHR37685">
    <property type="entry name" value="GEO11136P1-RELATED"/>
    <property type="match status" value="1"/>
</dbReference>
<evidence type="ECO:0000256" key="1">
    <source>
        <dbReference type="SAM" id="Phobius"/>
    </source>
</evidence>
<evidence type="ECO:0000313" key="3">
    <source>
        <dbReference type="Proteomes" id="UP000215335"/>
    </source>
</evidence>
<feature type="transmembrane region" description="Helical" evidence="1">
    <location>
        <begin position="21"/>
        <end position="39"/>
    </location>
</feature>
<dbReference type="Pfam" id="PF15868">
    <property type="entry name" value="MBF2"/>
    <property type="match status" value="1"/>
</dbReference>
<keyword evidence="3" id="KW-1185">Reference proteome</keyword>
<keyword evidence="1" id="KW-0472">Membrane</keyword>
<protein>
    <recommendedName>
        <fullName evidence="4">Salivary secreted peptide</fullName>
    </recommendedName>
</protein>
<evidence type="ECO:0008006" key="4">
    <source>
        <dbReference type="Google" id="ProtNLM"/>
    </source>
</evidence>
<dbReference type="InterPro" id="IPR031734">
    <property type="entry name" value="MBF2"/>
</dbReference>
<comment type="caution">
    <text evidence="2">The sequence shown here is derived from an EMBL/GenBank/DDBJ whole genome shotgun (WGS) entry which is preliminary data.</text>
</comment>
<keyword evidence="1" id="KW-0812">Transmembrane</keyword>
<dbReference type="OrthoDB" id="8192785at2759"/>
<keyword evidence="1" id="KW-1133">Transmembrane helix</keyword>
<dbReference type="AlphaFoldDB" id="A0A232F2D3"/>
<gene>
    <name evidence="2" type="ORF">TSAR_008650</name>
</gene>